<dbReference type="PROSITE" id="PS51257">
    <property type="entry name" value="PROKAR_LIPOPROTEIN"/>
    <property type="match status" value="1"/>
</dbReference>
<sequence>MSHNTKQQIVNRFIVLFLIVLSSSCTFSSYEPRNKNNICQIFREQRQWYKSASASRERWGVPISVAMSIIYYESSFRSNARPPRRTCLFFFPGPRLSSAYGYAQAIDSTWKNYQHSTRKYGANRNDFHDAIDFVGWYCHTTAKQCGIRKNDAFRQYLAYHEGQKGYLRRSYRRKKMVDKKGKTGTKKGCNVCPTAQSV</sequence>
<reference evidence="3" key="1">
    <citation type="submission" date="2012-11" db="EMBL/GenBank/DDBJ databases">
        <authorList>
            <person name="Lucero-Rivera Y.E."/>
            <person name="Tovar-Ramirez D."/>
        </authorList>
    </citation>
    <scope>NUCLEOTIDE SEQUENCE [LARGE SCALE GENOMIC DNA]</scope>
    <source>
        <strain evidence="3">Araruama</strain>
    </source>
</reference>
<dbReference type="Proteomes" id="UP000189670">
    <property type="component" value="Unassembled WGS sequence"/>
</dbReference>
<dbReference type="CDD" id="cd00442">
    <property type="entry name" value="Lyz-like"/>
    <property type="match status" value="1"/>
</dbReference>
<dbReference type="Gene3D" id="1.10.530.10">
    <property type="match status" value="1"/>
</dbReference>
<dbReference type="EMBL" id="ATBP01000423">
    <property type="protein sequence ID" value="ETR70439.1"/>
    <property type="molecule type" value="Genomic_DNA"/>
</dbReference>
<evidence type="ECO:0000313" key="3">
    <source>
        <dbReference type="Proteomes" id="UP000189670"/>
    </source>
</evidence>
<dbReference type="AlphaFoldDB" id="A0A1V1P6C2"/>
<comment type="caution">
    <text evidence="2">The sequence shown here is derived from an EMBL/GenBank/DDBJ whole genome shotgun (WGS) entry which is preliminary data.</text>
</comment>
<proteinExistence type="predicted"/>
<evidence type="ECO:0000313" key="2">
    <source>
        <dbReference type="EMBL" id="ETR70439.1"/>
    </source>
</evidence>
<dbReference type="SUPFAM" id="SSF53955">
    <property type="entry name" value="Lysozyme-like"/>
    <property type="match status" value="1"/>
</dbReference>
<dbReference type="InterPro" id="IPR045795">
    <property type="entry name" value="SLT_4"/>
</dbReference>
<evidence type="ECO:0000259" key="1">
    <source>
        <dbReference type="Pfam" id="PF19489"/>
    </source>
</evidence>
<organism evidence="2 3">
    <name type="scientific">Candidatus Magnetoglobus multicellularis str. Araruama</name>
    <dbReference type="NCBI Taxonomy" id="890399"/>
    <lineage>
        <taxon>Bacteria</taxon>
        <taxon>Pseudomonadati</taxon>
        <taxon>Thermodesulfobacteriota</taxon>
        <taxon>Desulfobacteria</taxon>
        <taxon>Desulfobacterales</taxon>
        <taxon>Desulfobacteraceae</taxon>
        <taxon>Candidatus Magnetoglobus</taxon>
    </lineage>
</organism>
<dbReference type="Pfam" id="PF19489">
    <property type="entry name" value="SLT_4"/>
    <property type="match status" value="1"/>
</dbReference>
<name>A0A1V1P6C2_9BACT</name>
<feature type="domain" description="Transglycosylase SLT" evidence="1">
    <location>
        <begin position="14"/>
        <end position="180"/>
    </location>
</feature>
<dbReference type="InterPro" id="IPR023346">
    <property type="entry name" value="Lysozyme-like_dom_sf"/>
</dbReference>
<accession>A0A1V1P6C2</accession>
<gene>
    <name evidence="2" type="ORF">OMM_03238</name>
</gene>
<protein>
    <submittedName>
        <fullName evidence="2">Transcriptional regulatory protein</fullName>
    </submittedName>
</protein>